<dbReference type="AlphaFoldDB" id="A0A934SVY3"/>
<proteinExistence type="predicted"/>
<dbReference type="EMBL" id="JAEPBG010000008">
    <property type="protein sequence ID" value="MBK4736594.1"/>
    <property type="molecule type" value="Genomic_DNA"/>
</dbReference>
<dbReference type="InterPro" id="IPR036909">
    <property type="entry name" value="Cyt_c-like_dom_sf"/>
</dbReference>
<dbReference type="Proteomes" id="UP000622890">
    <property type="component" value="Unassembled WGS sequence"/>
</dbReference>
<evidence type="ECO:0000313" key="7">
    <source>
        <dbReference type="EMBL" id="MBK4736594.1"/>
    </source>
</evidence>
<evidence type="ECO:0000313" key="8">
    <source>
        <dbReference type="Proteomes" id="UP000622890"/>
    </source>
</evidence>
<dbReference type="PROSITE" id="PS51007">
    <property type="entry name" value="CYTC"/>
    <property type="match status" value="1"/>
</dbReference>
<sequence>MTTIPCRQALAMAAMLMLIAARAHGAGLSDEAKRGRVAIERLGCAACHVIPGVSNPGSHVGPSLDRIATRGYIGGVLANTPENMMRWLRDPPAVDPRTAMPKIPMTEQETKDMSAYLYTLK</sequence>
<dbReference type="GO" id="GO:0046872">
    <property type="term" value="F:metal ion binding"/>
    <property type="evidence" value="ECO:0007669"/>
    <property type="project" value="UniProtKB-KW"/>
</dbReference>
<dbReference type="Pfam" id="PF00034">
    <property type="entry name" value="Cytochrom_C"/>
    <property type="match status" value="1"/>
</dbReference>
<dbReference type="GO" id="GO:0009055">
    <property type="term" value="F:electron transfer activity"/>
    <property type="evidence" value="ECO:0007669"/>
    <property type="project" value="InterPro"/>
</dbReference>
<keyword evidence="1 4" id="KW-0349">Heme</keyword>
<keyword evidence="2 4" id="KW-0479">Metal-binding</keyword>
<evidence type="ECO:0000256" key="3">
    <source>
        <dbReference type="ARBA" id="ARBA00023004"/>
    </source>
</evidence>
<feature type="chain" id="PRO_5037047581" evidence="5">
    <location>
        <begin position="26"/>
        <end position="121"/>
    </location>
</feature>
<dbReference type="Gene3D" id="1.10.760.10">
    <property type="entry name" value="Cytochrome c-like domain"/>
    <property type="match status" value="1"/>
</dbReference>
<reference evidence="7" key="1">
    <citation type="submission" date="2021-01" db="EMBL/GenBank/DDBJ databases">
        <title>Genome sequence of strain Noviherbaspirillum sp. DKR-6.</title>
        <authorList>
            <person name="Chaudhary D.K."/>
        </authorList>
    </citation>
    <scope>NUCLEOTIDE SEQUENCE</scope>
    <source>
        <strain evidence="7">DKR-6</strain>
    </source>
</reference>
<organism evidence="7 8">
    <name type="scientific">Noviherbaspirillum pedocola</name>
    <dbReference type="NCBI Taxonomy" id="2801341"/>
    <lineage>
        <taxon>Bacteria</taxon>
        <taxon>Pseudomonadati</taxon>
        <taxon>Pseudomonadota</taxon>
        <taxon>Betaproteobacteria</taxon>
        <taxon>Burkholderiales</taxon>
        <taxon>Oxalobacteraceae</taxon>
        <taxon>Noviherbaspirillum</taxon>
    </lineage>
</organism>
<evidence type="ECO:0000256" key="2">
    <source>
        <dbReference type="ARBA" id="ARBA00022723"/>
    </source>
</evidence>
<evidence type="ECO:0000256" key="4">
    <source>
        <dbReference type="PROSITE-ProRule" id="PRU00433"/>
    </source>
</evidence>
<dbReference type="InterPro" id="IPR009056">
    <property type="entry name" value="Cyt_c-like_dom"/>
</dbReference>
<dbReference type="RefSeq" id="WP_200594193.1">
    <property type="nucleotide sequence ID" value="NZ_JAEPBG010000008.1"/>
</dbReference>
<feature type="domain" description="Cytochrome c" evidence="6">
    <location>
        <begin position="30"/>
        <end position="121"/>
    </location>
</feature>
<evidence type="ECO:0000259" key="6">
    <source>
        <dbReference type="PROSITE" id="PS51007"/>
    </source>
</evidence>
<keyword evidence="5" id="KW-0732">Signal</keyword>
<evidence type="ECO:0000256" key="1">
    <source>
        <dbReference type="ARBA" id="ARBA00022617"/>
    </source>
</evidence>
<comment type="caution">
    <text evidence="7">The sequence shown here is derived from an EMBL/GenBank/DDBJ whole genome shotgun (WGS) entry which is preliminary data.</text>
</comment>
<dbReference type="GO" id="GO:0020037">
    <property type="term" value="F:heme binding"/>
    <property type="evidence" value="ECO:0007669"/>
    <property type="project" value="InterPro"/>
</dbReference>
<protein>
    <submittedName>
        <fullName evidence="7">C-type cytochrome</fullName>
    </submittedName>
</protein>
<keyword evidence="3 4" id="KW-0408">Iron</keyword>
<feature type="signal peptide" evidence="5">
    <location>
        <begin position="1"/>
        <end position="25"/>
    </location>
</feature>
<dbReference type="SUPFAM" id="SSF46626">
    <property type="entry name" value="Cytochrome c"/>
    <property type="match status" value="1"/>
</dbReference>
<name>A0A934SVY3_9BURK</name>
<evidence type="ECO:0000256" key="5">
    <source>
        <dbReference type="SAM" id="SignalP"/>
    </source>
</evidence>
<keyword evidence="8" id="KW-1185">Reference proteome</keyword>
<gene>
    <name evidence="7" type="ORF">JJB74_18370</name>
</gene>
<accession>A0A934SVY3</accession>